<evidence type="ECO:0000259" key="1">
    <source>
        <dbReference type="Pfam" id="PF00158"/>
    </source>
</evidence>
<evidence type="ECO:0000259" key="2">
    <source>
        <dbReference type="Pfam" id="PF17863"/>
    </source>
</evidence>
<feature type="domain" description="ChlI/MoxR AAA lid" evidence="2">
    <location>
        <begin position="237"/>
        <end position="294"/>
    </location>
</feature>
<dbReference type="RefSeq" id="WP_115468746.1">
    <property type="nucleotide sequence ID" value="NZ_QKRA01000007.1"/>
</dbReference>
<feature type="domain" description="Sigma-54 factor interaction" evidence="1">
    <location>
        <begin position="35"/>
        <end position="127"/>
    </location>
</feature>
<dbReference type="InterPro" id="IPR002078">
    <property type="entry name" value="Sigma_54_int"/>
</dbReference>
<dbReference type="Gene3D" id="3.40.50.300">
    <property type="entry name" value="P-loop containing nucleotide triphosphate hydrolases"/>
    <property type="match status" value="1"/>
</dbReference>
<evidence type="ECO:0000313" key="3">
    <source>
        <dbReference type="EMBL" id="RDL43418.1"/>
    </source>
</evidence>
<reference evidence="3 4" key="1">
    <citation type="submission" date="2018-06" db="EMBL/GenBank/DDBJ databases">
        <title>Marinomonas sp. YLB-05 draft genome sequence.</title>
        <authorList>
            <person name="Yu L."/>
            <person name="Tang X."/>
        </authorList>
    </citation>
    <scope>NUCLEOTIDE SEQUENCE [LARGE SCALE GENOMIC DNA]</scope>
    <source>
        <strain evidence="3 4">YLB-05</strain>
    </source>
</reference>
<dbReference type="SUPFAM" id="SSF52540">
    <property type="entry name" value="P-loop containing nucleoside triphosphate hydrolases"/>
    <property type="match status" value="1"/>
</dbReference>
<dbReference type="PANTHER" id="PTHR35023">
    <property type="entry name" value="CHELATASE-RELATED"/>
    <property type="match status" value="1"/>
</dbReference>
<dbReference type="Gene3D" id="1.10.8.80">
    <property type="entry name" value="Magnesium chelatase subunit I, C-Terminal domain"/>
    <property type="match status" value="1"/>
</dbReference>
<protein>
    <submittedName>
        <fullName evidence="3">Magnesium chelatase</fullName>
    </submittedName>
</protein>
<keyword evidence="4" id="KW-1185">Reference proteome</keyword>
<dbReference type="Pfam" id="PF17863">
    <property type="entry name" value="AAA_lid_2"/>
    <property type="match status" value="1"/>
</dbReference>
<dbReference type="InterPro" id="IPR027417">
    <property type="entry name" value="P-loop_NTPase"/>
</dbReference>
<name>A0A370U6M8_9GAMM</name>
<dbReference type="InterPro" id="IPR052989">
    <property type="entry name" value="Mg-chelatase_DI-like"/>
</dbReference>
<dbReference type="GO" id="GO:0005524">
    <property type="term" value="F:ATP binding"/>
    <property type="evidence" value="ECO:0007669"/>
    <property type="project" value="InterPro"/>
</dbReference>
<dbReference type="GO" id="GO:0006355">
    <property type="term" value="P:regulation of DNA-templated transcription"/>
    <property type="evidence" value="ECO:0007669"/>
    <property type="project" value="InterPro"/>
</dbReference>
<dbReference type="AlphaFoldDB" id="A0A370U6M8"/>
<dbReference type="OrthoDB" id="9775079at2"/>
<dbReference type="Pfam" id="PF00158">
    <property type="entry name" value="Sigma54_activat"/>
    <property type="match status" value="1"/>
</dbReference>
<accession>A0A370U6M8</accession>
<comment type="caution">
    <text evidence="3">The sequence shown here is derived from an EMBL/GenBank/DDBJ whole genome shotgun (WGS) entry which is preliminary data.</text>
</comment>
<proteinExistence type="predicted"/>
<organism evidence="3 4">
    <name type="scientific">Marinomonas piezotolerans</name>
    <dbReference type="NCBI Taxonomy" id="2213058"/>
    <lineage>
        <taxon>Bacteria</taxon>
        <taxon>Pseudomonadati</taxon>
        <taxon>Pseudomonadota</taxon>
        <taxon>Gammaproteobacteria</taxon>
        <taxon>Oceanospirillales</taxon>
        <taxon>Oceanospirillaceae</taxon>
        <taxon>Marinomonas</taxon>
    </lineage>
</organism>
<gene>
    <name evidence="3" type="ORF">DN730_13840</name>
</gene>
<dbReference type="EMBL" id="QKRA01000007">
    <property type="protein sequence ID" value="RDL43418.1"/>
    <property type="molecule type" value="Genomic_DNA"/>
</dbReference>
<sequence length="311" mass="34274">MTECKPSSFPFTAVVGQDALKLALILTTINPLIGGVIISGSRGSAKSTLARGLEDVVPRDGELSSPFVTLPLGASEQQVLGSFTTDSDRSANASTFQPGLLAKAHEGILYVDNVNLLPDSLIDRLLDGNLSGLYCVEHAGHSYEYVSQFTLIGTMNREEGVLRPQLKDRFGLMVELSHDYSLEERVQIVRLRDEYDQDNQGFCEAFKYKQRNLRQSISLARERVSMVKCVDALRMDIASRCQDAQVEGLRADIVWVRAAIAHAAWRGAQTVSIDDVIAVQEFVLAHRRKRGRANDDSLSSISSFANKRTPS</sequence>
<evidence type="ECO:0000313" key="4">
    <source>
        <dbReference type="Proteomes" id="UP000254326"/>
    </source>
</evidence>
<dbReference type="Proteomes" id="UP000254326">
    <property type="component" value="Unassembled WGS sequence"/>
</dbReference>
<dbReference type="InterPro" id="IPR041628">
    <property type="entry name" value="ChlI/MoxR_AAA_lid"/>
</dbReference>
<dbReference type="PANTHER" id="PTHR35023:SF1">
    <property type="entry name" value="MG-PROTOPORPHYRIN IX CHELATASE"/>
    <property type="match status" value="1"/>
</dbReference>